<dbReference type="NCBIfam" id="NF004231">
    <property type="entry name" value="PRK05679.1"/>
    <property type="match status" value="1"/>
</dbReference>
<comment type="caution">
    <text evidence="11">The sequence shown here is derived from an EMBL/GenBank/DDBJ whole genome shotgun (WGS) entry which is preliminary data.</text>
</comment>
<feature type="domain" description="Pyridoxamine 5'-phosphate oxidase N-terminal" evidence="10">
    <location>
        <begin position="44"/>
        <end position="148"/>
    </location>
</feature>
<comment type="cofactor">
    <cofactor evidence="1">
        <name>FMN</name>
        <dbReference type="ChEBI" id="CHEBI:58210"/>
    </cofactor>
</comment>
<name>A0ABQ9JTH5_9CUCU</name>
<dbReference type="SUPFAM" id="SSF50475">
    <property type="entry name" value="FMN-binding split barrel"/>
    <property type="match status" value="1"/>
</dbReference>
<proteinExistence type="inferred from homology"/>
<evidence type="ECO:0000313" key="12">
    <source>
        <dbReference type="Proteomes" id="UP001162164"/>
    </source>
</evidence>
<keyword evidence="9" id="KW-0560">Oxidoreductase</keyword>
<evidence type="ECO:0000259" key="10">
    <source>
        <dbReference type="Pfam" id="PF01243"/>
    </source>
</evidence>
<comment type="pathway">
    <text evidence="4">Cofactor metabolism; pyridoxal 5'-phosphate salvage; pyridoxal 5'-phosphate from pyridoxine 5'-phosphate: step 1/1.</text>
</comment>
<dbReference type="Pfam" id="PF01243">
    <property type="entry name" value="PNPOx_N"/>
    <property type="match status" value="1"/>
</dbReference>
<dbReference type="InterPro" id="IPR012349">
    <property type="entry name" value="Split_barrel_FMN-bd"/>
</dbReference>
<evidence type="ECO:0000256" key="7">
    <source>
        <dbReference type="ARBA" id="ARBA00022630"/>
    </source>
</evidence>
<accession>A0ABQ9JTH5</accession>
<evidence type="ECO:0000256" key="5">
    <source>
        <dbReference type="ARBA" id="ARBA00007301"/>
    </source>
</evidence>
<evidence type="ECO:0000256" key="3">
    <source>
        <dbReference type="ARBA" id="ARBA00004738"/>
    </source>
</evidence>
<dbReference type="Proteomes" id="UP001162164">
    <property type="component" value="Unassembled WGS sequence"/>
</dbReference>
<dbReference type="EC" id="1.4.3.5" evidence="6"/>
<dbReference type="InterPro" id="IPR011576">
    <property type="entry name" value="Pyridox_Oxase_N"/>
</dbReference>
<organism evidence="11 12">
    <name type="scientific">Molorchus minor</name>
    <dbReference type="NCBI Taxonomy" id="1323400"/>
    <lineage>
        <taxon>Eukaryota</taxon>
        <taxon>Metazoa</taxon>
        <taxon>Ecdysozoa</taxon>
        <taxon>Arthropoda</taxon>
        <taxon>Hexapoda</taxon>
        <taxon>Insecta</taxon>
        <taxon>Pterygota</taxon>
        <taxon>Neoptera</taxon>
        <taxon>Endopterygota</taxon>
        <taxon>Coleoptera</taxon>
        <taxon>Polyphaga</taxon>
        <taxon>Cucujiformia</taxon>
        <taxon>Chrysomeloidea</taxon>
        <taxon>Cerambycidae</taxon>
        <taxon>Lamiinae</taxon>
        <taxon>Monochamini</taxon>
        <taxon>Molorchus</taxon>
    </lineage>
</organism>
<comment type="function">
    <text evidence="2">Catalyzes the oxidation of either pyridoxine 5'-phosphate (PNP) or pyridoxamine 5'-phosphate (PMP) into pyridoxal 5'-phosphate (PLP).</text>
</comment>
<dbReference type="EMBL" id="JAPWTJ010000173">
    <property type="protein sequence ID" value="KAJ8981625.1"/>
    <property type="molecule type" value="Genomic_DNA"/>
</dbReference>
<evidence type="ECO:0000256" key="4">
    <source>
        <dbReference type="ARBA" id="ARBA00005037"/>
    </source>
</evidence>
<comment type="similarity">
    <text evidence="5">Belongs to the pyridoxamine 5'-phosphate oxidase family.</text>
</comment>
<evidence type="ECO:0000313" key="11">
    <source>
        <dbReference type="EMBL" id="KAJ8981625.1"/>
    </source>
</evidence>
<dbReference type="PANTHER" id="PTHR10851:SF0">
    <property type="entry name" value="PYRIDOXINE-5'-PHOSPHATE OXIDASE"/>
    <property type="match status" value="1"/>
</dbReference>
<keyword evidence="12" id="KW-1185">Reference proteome</keyword>
<evidence type="ECO:0000256" key="1">
    <source>
        <dbReference type="ARBA" id="ARBA00001917"/>
    </source>
</evidence>
<gene>
    <name evidence="11" type="ORF">NQ317_000853</name>
</gene>
<keyword evidence="8" id="KW-0288">FMN</keyword>
<evidence type="ECO:0000256" key="9">
    <source>
        <dbReference type="ARBA" id="ARBA00023002"/>
    </source>
</evidence>
<sequence length="195" mass="22629">MDIGGSKDTSERKFLLAEDLEVKEPFHLFDKWFKIVNNDPRTDKANAMCLSTVSKDGDPSARFVLMKGYSKEGFVFFTHYTSRKGQQMEESPKVALTFYWEYYSRSVRVEGTAEKLPFSAADSYFSTRPYESQIGSSASDQREDFLVKPSSIEFWQGQTDRLHDRIRFRKPKANEPDGYLTHQAEDGWIYERLSP</sequence>
<dbReference type="InterPro" id="IPR019740">
    <property type="entry name" value="Pyridox_Oxase_CS"/>
</dbReference>
<dbReference type="PANTHER" id="PTHR10851">
    <property type="entry name" value="PYRIDOXINE-5-PHOSPHATE OXIDASE"/>
    <property type="match status" value="1"/>
</dbReference>
<keyword evidence="7" id="KW-0285">Flavoprotein</keyword>
<evidence type="ECO:0000256" key="2">
    <source>
        <dbReference type="ARBA" id="ARBA00003691"/>
    </source>
</evidence>
<dbReference type="InterPro" id="IPR000659">
    <property type="entry name" value="Pyridox_Oxase"/>
</dbReference>
<dbReference type="PIRSF" id="PIRSF000190">
    <property type="entry name" value="Pyd_amn-ph_oxd"/>
    <property type="match status" value="1"/>
</dbReference>
<protein>
    <recommendedName>
        <fullName evidence="6">pyridoxal 5'-phosphate synthase</fullName>
        <ecNumber evidence="6">1.4.3.5</ecNumber>
    </recommendedName>
</protein>
<evidence type="ECO:0000256" key="6">
    <source>
        <dbReference type="ARBA" id="ARBA00012801"/>
    </source>
</evidence>
<dbReference type="Gene3D" id="2.30.110.10">
    <property type="entry name" value="Electron Transport, Fmn-binding Protein, Chain A"/>
    <property type="match status" value="1"/>
</dbReference>
<evidence type="ECO:0000256" key="8">
    <source>
        <dbReference type="ARBA" id="ARBA00022643"/>
    </source>
</evidence>
<comment type="pathway">
    <text evidence="3">Cofactor metabolism; pyridoxal 5'-phosphate salvage; pyridoxal 5'-phosphate from pyridoxamine 5'-phosphate: step 1/1.</text>
</comment>
<dbReference type="PROSITE" id="PS01064">
    <property type="entry name" value="PYRIDOX_OXIDASE"/>
    <property type="match status" value="1"/>
</dbReference>
<reference evidence="11" key="1">
    <citation type="journal article" date="2023" name="Insect Mol. Biol.">
        <title>Genome sequencing provides insights into the evolution of gene families encoding plant cell wall-degrading enzymes in longhorned beetles.</title>
        <authorList>
            <person name="Shin N.R."/>
            <person name="Okamura Y."/>
            <person name="Kirsch R."/>
            <person name="Pauchet Y."/>
        </authorList>
    </citation>
    <scope>NUCLEOTIDE SEQUENCE</scope>
    <source>
        <strain evidence="11">MMC_N1</strain>
    </source>
</reference>